<reference evidence="1" key="1">
    <citation type="submission" date="2023-07" db="EMBL/GenBank/DDBJ databases">
        <title>Genomic Encyclopedia of Type Strains, Phase IV (KMG-IV): sequencing the most valuable type-strain genomes for metagenomic binning, comparative biology and taxonomic classification.</title>
        <authorList>
            <person name="Goeker M."/>
        </authorList>
    </citation>
    <scope>NUCLEOTIDE SEQUENCE</scope>
    <source>
        <strain evidence="1">DSM 24202</strain>
    </source>
</reference>
<sequence>MDVYANRMDIRFICPATAAKWHRQSIASDGARRRSTAPARNQAMARKLSCLYEALSFGGLRPQAKAWG</sequence>
<proteinExistence type="predicted"/>
<organism evidence="1 2">
    <name type="scientific">Oligosphaera ethanolica</name>
    <dbReference type="NCBI Taxonomy" id="760260"/>
    <lineage>
        <taxon>Bacteria</taxon>
        <taxon>Pseudomonadati</taxon>
        <taxon>Lentisphaerota</taxon>
        <taxon>Oligosphaeria</taxon>
        <taxon>Oligosphaerales</taxon>
        <taxon>Oligosphaeraceae</taxon>
        <taxon>Oligosphaera</taxon>
    </lineage>
</organism>
<gene>
    <name evidence="1" type="ORF">J3R75_001472</name>
</gene>
<protein>
    <submittedName>
        <fullName evidence="1">Uncharacterized protein</fullName>
    </submittedName>
</protein>
<dbReference type="Proteomes" id="UP001238163">
    <property type="component" value="Unassembled WGS sequence"/>
</dbReference>
<dbReference type="EMBL" id="JAUSVL010000001">
    <property type="protein sequence ID" value="MDQ0289365.1"/>
    <property type="molecule type" value="Genomic_DNA"/>
</dbReference>
<dbReference type="AlphaFoldDB" id="A0AAE3VFG3"/>
<evidence type="ECO:0000313" key="1">
    <source>
        <dbReference type="EMBL" id="MDQ0289365.1"/>
    </source>
</evidence>
<name>A0AAE3VFG3_9BACT</name>
<comment type="caution">
    <text evidence="1">The sequence shown here is derived from an EMBL/GenBank/DDBJ whole genome shotgun (WGS) entry which is preliminary data.</text>
</comment>
<evidence type="ECO:0000313" key="2">
    <source>
        <dbReference type="Proteomes" id="UP001238163"/>
    </source>
</evidence>
<accession>A0AAE3VFG3</accession>
<keyword evidence="2" id="KW-1185">Reference proteome</keyword>